<gene>
    <name evidence="4" type="ORF">Zmor_017643</name>
</gene>
<evidence type="ECO:0000313" key="5">
    <source>
        <dbReference type="Proteomes" id="UP001168821"/>
    </source>
</evidence>
<proteinExistence type="inferred from homology"/>
<organism evidence="4 5">
    <name type="scientific">Zophobas morio</name>
    <dbReference type="NCBI Taxonomy" id="2755281"/>
    <lineage>
        <taxon>Eukaryota</taxon>
        <taxon>Metazoa</taxon>
        <taxon>Ecdysozoa</taxon>
        <taxon>Arthropoda</taxon>
        <taxon>Hexapoda</taxon>
        <taxon>Insecta</taxon>
        <taxon>Pterygota</taxon>
        <taxon>Neoptera</taxon>
        <taxon>Endopterygota</taxon>
        <taxon>Coleoptera</taxon>
        <taxon>Polyphaga</taxon>
        <taxon>Cucujiformia</taxon>
        <taxon>Tenebrionidae</taxon>
        <taxon>Zophobas</taxon>
    </lineage>
</organism>
<dbReference type="Proteomes" id="UP001168821">
    <property type="component" value="Unassembled WGS sequence"/>
</dbReference>
<keyword evidence="2" id="KW-0560">Oxidoreductase</keyword>
<dbReference type="InterPro" id="IPR036291">
    <property type="entry name" value="NAD(P)-bd_dom_sf"/>
</dbReference>
<name>A0AA38ICR2_9CUCU</name>
<dbReference type="AlphaFoldDB" id="A0AA38ICR2"/>
<keyword evidence="5" id="KW-1185">Reference proteome</keyword>
<dbReference type="InterPro" id="IPR002347">
    <property type="entry name" value="SDR_fam"/>
</dbReference>
<evidence type="ECO:0000313" key="4">
    <source>
        <dbReference type="EMBL" id="KAJ3651614.1"/>
    </source>
</evidence>
<sequence>MVFSMDKWMGKIAIITGASSGIGAAIADALVEEGLTVVGVARRSERIEKRAKQLSTKKGKLYSFKADVTKEDDVLKVFEWTKNNLGIVHVLINNAGKGAGNNLTEGKTEEWKSVLDLNVLALCTMTREAVKVMKENKINGHIIHINSIFGHRVYDIPNVNVYPASKHAITALSETLRHELKHQGLKIKVTSISPGLVESELTTLNENITPERKLYLESRAILKGEDIADGVVYVLSTPEHVQIEELTIRPIGEMF</sequence>
<evidence type="ECO:0000256" key="3">
    <source>
        <dbReference type="RuleBase" id="RU000363"/>
    </source>
</evidence>
<dbReference type="GO" id="GO:0016616">
    <property type="term" value="F:oxidoreductase activity, acting on the CH-OH group of donors, NAD or NADP as acceptor"/>
    <property type="evidence" value="ECO:0007669"/>
    <property type="project" value="UniProtKB-ARBA"/>
</dbReference>
<evidence type="ECO:0008006" key="6">
    <source>
        <dbReference type="Google" id="ProtNLM"/>
    </source>
</evidence>
<comment type="similarity">
    <text evidence="1 3">Belongs to the short-chain dehydrogenases/reductases (SDR) family.</text>
</comment>
<evidence type="ECO:0000256" key="1">
    <source>
        <dbReference type="ARBA" id="ARBA00006484"/>
    </source>
</evidence>
<dbReference type="Gene3D" id="3.40.50.720">
    <property type="entry name" value="NAD(P)-binding Rossmann-like Domain"/>
    <property type="match status" value="1"/>
</dbReference>
<protein>
    <recommendedName>
        <fullName evidence="6">Dehydrogenase/reductase SDR family member 11</fullName>
    </recommendedName>
</protein>
<dbReference type="PRINTS" id="PR00080">
    <property type="entry name" value="SDRFAMILY"/>
</dbReference>
<dbReference type="EMBL" id="JALNTZ010000005">
    <property type="protein sequence ID" value="KAJ3651614.1"/>
    <property type="molecule type" value="Genomic_DNA"/>
</dbReference>
<dbReference type="Pfam" id="PF00106">
    <property type="entry name" value="adh_short"/>
    <property type="match status" value="1"/>
</dbReference>
<dbReference type="PANTHER" id="PTHR43115">
    <property type="entry name" value="DEHYDROGENASE/REDUCTASE SDR FAMILY MEMBER 11"/>
    <property type="match status" value="1"/>
</dbReference>
<accession>A0AA38ICR2</accession>
<reference evidence="4" key="1">
    <citation type="journal article" date="2023" name="G3 (Bethesda)">
        <title>Whole genome assemblies of Zophobas morio and Tenebrio molitor.</title>
        <authorList>
            <person name="Kaur S."/>
            <person name="Stinson S.A."/>
            <person name="diCenzo G.C."/>
        </authorList>
    </citation>
    <scope>NUCLEOTIDE SEQUENCE</scope>
    <source>
        <strain evidence="4">QUZm001</strain>
    </source>
</reference>
<evidence type="ECO:0000256" key="2">
    <source>
        <dbReference type="ARBA" id="ARBA00023002"/>
    </source>
</evidence>
<dbReference type="SUPFAM" id="SSF51735">
    <property type="entry name" value="NAD(P)-binding Rossmann-fold domains"/>
    <property type="match status" value="1"/>
</dbReference>
<comment type="caution">
    <text evidence="4">The sequence shown here is derived from an EMBL/GenBank/DDBJ whole genome shotgun (WGS) entry which is preliminary data.</text>
</comment>
<dbReference type="PRINTS" id="PR00081">
    <property type="entry name" value="GDHRDH"/>
</dbReference>
<dbReference type="FunFam" id="3.40.50.720:FF:000047">
    <property type="entry name" value="NADP-dependent L-serine/L-allo-threonine dehydrogenase"/>
    <property type="match status" value="1"/>
</dbReference>
<dbReference type="PANTHER" id="PTHR43115:SF4">
    <property type="entry name" value="DEHYDROGENASE_REDUCTASE SDR FAMILY MEMBER 11"/>
    <property type="match status" value="1"/>
</dbReference>